<dbReference type="PANTHER" id="PTHR11228:SF7">
    <property type="entry name" value="PQQA PEPTIDE CYCLASE"/>
    <property type="match status" value="1"/>
</dbReference>
<dbReference type="InterPro" id="IPR034391">
    <property type="entry name" value="AdoMet-like_SPASM_containing"/>
</dbReference>
<dbReference type="PANTHER" id="PTHR11228">
    <property type="entry name" value="RADICAL SAM DOMAIN PROTEIN"/>
    <property type="match status" value="1"/>
</dbReference>
<dbReference type="InterPro" id="IPR013785">
    <property type="entry name" value="Aldolase_TIM"/>
</dbReference>
<dbReference type="RefSeq" id="WP_099521150.1">
    <property type="nucleotide sequence ID" value="NZ_CP016808.1"/>
</dbReference>
<sequence>MQPKTNIRMDEKSFEILKRTIRNAAIPMRQKRENPKYKTELPEVVAIKLTNRCNLRCKHCYQWNEDGYHHQMEKAEQNLDIDVAIVKRLFEDTRQAKSRLYLWGGEPMFHRQFGDILTMLEEDPREVTICSNGLLFDQYMEQMLRISEQLELLIAVEGFEKDHDLIRGKGSYSKVMKGIDQLLALRSEGRFHGRISVHCVINNANIYYLYDLMESFEQRGIDLVLLTFPWYIAQDTSLAMDDYFREQFDWLRHIEEGEKSSWHAFKYRIEPHHLPSLLEQLRKMNERVWHTRLRYQPGLEFDEIERFVTGEVMTSRCATDCLALATRIDVTPTGNISACKFFSEFTVGNLKEKSLEEIWNSEEYDRLRETINNGLTPACSKCNVLYLHGVSALKHI</sequence>
<evidence type="ECO:0000259" key="7">
    <source>
        <dbReference type="PROSITE" id="PS51918"/>
    </source>
</evidence>
<gene>
    <name evidence="8" type="ORF">BBD42_29730</name>
</gene>
<dbReference type="Gene3D" id="3.20.20.70">
    <property type="entry name" value="Aldolase class I"/>
    <property type="match status" value="1"/>
</dbReference>
<dbReference type="GO" id="GO:0046872">
    <property type="term" value="F:metal ion binding"/>
    <property type="evidence" value="ECO:0007669"/>
    <property type="project" value="UniProtKB-KW"/>
</dbReference>
<dbReference type="SFLD" id="SFLDG01387">
    <property type="entry name" value="BtrN-like_SPASM_domain_contain"/>
    <property type="match status" value="1"/>
</dbReference>
<keyword evidence="3" id="KW-0949">S-adenosyl-L-methionine</keyword>
<dbReference type="EMBL" id="CP016808">
    <property type="protein sequence ID" value="ANY70221.1"/>
    <property type="molecule type" value="Genomic_DNA"/>
</dbReference>
<accession>A0A1B2DR95</accession>
<dbReference type="NCBIfam" id="TIGR04085">
    <property type="entry name" value="rSAM_more_4Fe4S"/>
    <property type="match status" value="1"/>
</dbReference>
<name>A0A1B2DR95_9BACL</name>
<dbReference type="InterPro" id="IPR058240">
    <property type="entry name" value="rSAM_sf"/>
</dbReference>
<reference evidence="8" key="1">
    <citation type="submission" date="2016-08" db="EMBL/GenBank/DDBJ databases">
        <title>Complete Genome Seqeunce of Paenibacillus sp. BIHB 4019 from tea rhizoplane.</title>
        <authorList>
            <person name="Thakur R."/>
            <person name="Swarnkar M.K."/>
            <person name="Gulati A."/>
        </authorList>
    </citation>
    <scope>NUCLEOTIDE SEQUENCE [LARGE SCALE GENOMIC DNA]</scope>
    <source>
        <strain evidence="8">BIHB4019</strain>
    </source>
</reference>
<keyword evidence="2" id="KW-0004">4Fe-4S</keyword>
<evidence type="ECO:0000256" key="4">
    <source>
        <dbReference type="ARBA" id="ARBA00022723"/>
    </source>
</evidence>
<dbReference type="InterPro" id="IPR007197">
    <property type="entry name" value="rSAM"/>
</dbReference>
<dbReference type="SFLD" id="SFLDS00029">
    <property type="entry name" value="Radical_SAM"/>
    <property type="match status" value="2"/>
</dbReference>
<keyword evidence="5" id="KW-0408">Iron</keyword>
<evidence type="ECO:0000256" key="1">
    <source>
        <dbReference type="ARBA" id="ARBA00001966"/>
    </source>
</evidence>
<evidence type="ECO:0000256" key="5">
    <source>
        <dbReference type="ARBA" id="ARBA00023004"/>
    </source>
</evidence>
<dbReference type="SFLD" id="SFLDG01067">
    <property type="entry name" value="SPASM/twitch_domain_containing"/>
    <property type="match status" value="2"/>
</dbReference>
<keyword evidence="4" id="KW-0479">Metal-binding</keyword>
<dbReference type="GO" id="GO:0051536">
    <property type="term" value="F:iron-sulfur cluster binding"/>
    <property type="evidence" value="ECO:0007669"/>
    <property type="project" value="UniProtKB-KW"/>
</dbReference>
<dbReference type="PROSITE" id="PS51918">
    <property type="entry name" value="RADICAL_SAM"/>
    <property type="match status" value="1"/>
</dbReference>
<feature type="domain" description="Radical SAM core" evidence="7">
    <location>
        <begin position="39"/>
        <end position="264"/>
    </location>
</feature>
<dbReference type="Pfam" id="PF04055">
    <property type="entry name" value="Radical_SAM"/>
    <property type="match status" value="1"/>
</dbReference>
<evidence type="ECO:0000256" key="2">
    <source>
        <dbReference type="ARBA" id="ARBA00022485"/>
    </source>
</evidence>
<evidence type="ECO:0000256" key="3">
    <source>
        <dbReference type="ARBA" id="ARBA00022691"/>
    </source>
</evidence>
<dbReference type="CDD" id="cd01335">
    <property type="entry name" value="Radical_SAM"/>
    <property type="match status" value="1"/>
</dbReference>
<evidence type="ECO:0000256" key="6">
    <source>
        <dbReference type="ARBA" id="ARBA00023014"/>
    </source>
</evidence>
<dbReference type="CDD" id="cd21109">
    <property type="entry name" value="SPASM"/>
    <property type="match status" value="1"/>
</dbReference>
<dbReference type="GO" id="GO:0003824">
    <property type="term" value="F:catalytic activity"/>
    <property type="evidence" value="ECO:0007669"/>
    <property type="project" value="InterPro"/>
</dbReference>
<dbReference type="InterPro" id="IPR023885">
    <property type="entry name" value="4Fe4S-binding_SPASM_dom"/>
</dbReference>
<proteinExistence type="predicted"/>
<evidence type="ECO:0000313" key="8">
    <source>
        <dbReference type="EMBL" id="ANY70221.1"/>
    </source>
</evidence>
<dbReference type="SFLD" id="SFLDG01386">
    <property type="entry name" value="main_SPASM_domain-containing"/>
    <property type="match status" value="1"/>
</dbReference>
<dbReference type="SUPFAM" id="SSF102114">
    <property type="entry name" value="Radical SAM enzymes"/>
    <property type="match status" value="1"/>
</dbReference>
<keyword evidence="6" id="KW-0411">Iron-sulfur</keyword>
<organism evidence="8">
    <name type="scientific">Paenibacillus sp. BIHB 4019</name>
    <dbReference type="NCBI Taxonomy" id="1870819"/>
    <lineage>
        <taxon>Bacteria</taxon>
        <taxon>Bacillati</taxon>
        <taxon>Bacillota</taxon>
        <taxon>Bacilli</taxon>
        <taxon>Bacillales</taxon>
        <taxon>Paenibacillaceae</taxon>
        <taxon>Paenibacillus</taxon>
    </lineage>
</organism>
<dbReference type="Pfam" id="PF13186">
    <property type="entry name" value="SPASM"/>
    <property type="match status" value="1"/>
</dbReference>
<dbReference type="AlphaFoldDB" id="A0A1B2DR95"/>
<protein>
    <submittedName>
        <fullName evidence="8">Radical SAM protein</fullName>
    </submittedName>
</protein>
<comment type="cofactor">
    <cofactor evidence="1">
        <name>[4Fe-4S] cluster</name>
        <dbReference type="ChEBI" id="CHEBI:49883"/>
    </cofactor>
</comment>
<dbReference type="InterPro" id="IPR050377">
    <property type="entry name" value="Radical_SAM_PqqE_MftC-like"/>
</dbReference>